<dbReference type="Gene3D" id="3.30.565.10">
    <property type="entry name" value="Histidine kinase-like ATPase, C-terminal domain"/>
    <property type="match status" value="1"/>
</dbReference>
<evidence type="ECO:0000256" key="2">
    <source>
        <dbReference type="ARBA" id="ARBA00004236"/>
    </source>
</evidence>
<dbReference type="SMART" id="SM00304">
    <property type="entry name" value="HAMP"/>
    <property type="match status" value="1"/>
</dbReference>
<dbReference type="Proteomes" id="UP001500751">
    <property type="component" value="Unassembled WGS sequence"/>
</dbReference>
<dbReference type="PROSITE" id="PS50885">
    <property type="entry name" value="HAMP"/>
    <property type="match status" value="1"/>
</dbReference>
<dbReference type="InterPro" id="IPR036890">
    <property type="entry name" value="HATPase_C_sf"/>
</dbReference>
<dbReference type="InterPro" id="IPR003594">
    <property type="entry name" value="HATPase_dom"/>
</dbReference>
<evidence type="ECO:0000256" key="9">
    <source>
        <dbReference type="ARBA" id="ARBA00023012"/>
    </source>
</evidence>
<evidence type="ECO:0000256" key="8">
    <source>
        <dbReference type="ARBA" id="ARBA00022989"/>
    </source>
</evidence>
<evidence type="ECO:0000256" key="4">
    <source>
        <dbReference type="ARBA" id="ARBA00022553"/>
    </source>
</evidence>
<dbReference type="PROSITE" id="PS50109">
    <property type="entry name" value="HIS_KIN"/>
    <property type="match status" value="1"/>
</dbReference>
<evidence type="ECO:0000256" key="6">
    <source>
        <dbReference type="ARBA" id="ARBA00022692"/>
    </source>
</evidence>
<dbReference type="PANTHER" id="PTHR45436:SF5">
    <property type="entry name" value="SENSOR HISTIDINE KINASE TRCS"/>
    <property type="match status" value="1"/>
</dbReference>
<dbReference type="SUPFAM" id="SSF47384">
    <property type="entry name" value="Homodimeric domain of signal transducing histidine kinase"/>
    <property type="match status" value="1"/>
</dbReference>
<dbReference type="InterPro" id="IPR003660">
    <property type="entry name" value="HAMP_dom"/>
</dbReference>
<dbReference type="SMART" id="SM00387">
    <property type="entry name" value="HATPase_c"/>
    <property type="match status" value="1"/>
</dbReference>
<feature type="domain" description="Histidine kinase" evidence="12">
    <location>
        <begin position="190"/>
        <end position="404"/>
    </location>
</feature>
<dbReference type="CDD" id="cd06225">
    <property type="entry name" value="HAMP"/>
    <property type="match status" value="1"/>
</dbReference>
<dbReference type="GO" id="GO:0016301">
    <property type="term" value="F:kinase activity"/>
    <property type="evidence" value="ECO:0007669"/>
    <property type="project" value="UniProtKB-KW"/>
</dbReference>
<dbReference type="SUPFAM" id="SSF158472">
    <property type="entry name" value="HAMP domain-like"/>
    <property type="match status" value="1"/>
</dbReference>
<comment type="caution">
    <text evidence="14">The sequence shown here is derived from an EMBL/GenBank/DDBJ whole genome shotgun (WGS) entry which is preliminary data.</text>
</comment>
<evidence type="ECO:0000256" key="1">
    <source>
        <dbReference type="ARBA" id="ARBA00000085"/>
    </source>
</evidence>
<keyword evidence="9" id="KW-0902">Two-component regulatory system</keyword>
<dbReference type="Gene3D" id="6.10.340.10">
    <property type="match status" value="1"/>
</dbReference>
<organism evidence="14 15">
    <name type="scientific">Catenulispora yoronensis</name>
    <dbReference type="NCBI Taxonomy" id="450799"/>
    <lineage>
        <taxon>Bacteria</taxon>
        <taxon>Bacillati</taxon>
        <taxon>Actinomycetota</taxon>
        <taxon>Actinomycetes</taxon>
        <taxon>Catenulisporales</taxon>
        <taxon>Catenulisporaceae</taxon>
        <taxon>Catenulispora</taxon>
    </lineage>
</organism>
<keyword evidence="8 11" id="KW-1133">Transmembrane helix</keyword>
<keyword evidence="4" id="KW-0597">Phosphoprotein</keyword>
<comment type="catalytic activity">
    <reaction evidence="1">
        <text>ATP + protein L-histidine = ADP + protein N-phospho-L-histidine.</text>
        <dbReference type="EC" id="2.7.13.3"/>
    </reaction>
</comment>
<dbReference type="PANTHER" id="PTHR45436">
    <property type="entry name" value="SENSOR HISTIDINE KINASE YKOH"/>
    <property type="match status" value="1"/>
</dbReference>
<feature type="transmembrane region" description="Helical" evidence="11">
    <location>
        <begin position="21"/>
        <end position="48"/>
    </location>
</feature>
<evidence type="ECO:0000313" key="15">
    <source>
        <dbReference type="Proteomes" id="UP001500751"/>
    </source>
</evidence>
<keyword evidence="15" id="KW-1185">Reference proteome</keyword>
<comment type="subcellular location">
    <subcellularLocation>
        <location evidence="2">Cell membrane</location>
    </subcellularLocation>
</comment>
<dbReference type="EC" id="2.7.13.3" evidence="3"/>
<keyword evidence="5" id="KW-0808">Transferase</keyword>
<keyword evidence="11" id="KW-0472">Membrane</keyword>
<feature type="region of interest" description="Disordered" evidence="10">
    <location>
        <begin position="63"/>
        <end position="84"/>
    </location>
</feature>
<dbReference type="InterPro" id="IPR005467">
    <property type="entry name" value="His_kinase_dom"/>
</dbReference>
<name>A0ABN2V6L7_9ACTN</name>
<evidence type="ECO:0000256" key="10">
    <source>
        <dbReference type="SAM" id="MobiDB-lite"/>
    </source>
</evidence>
<dbReference type="CDD" id="cd00082">
    <property type="entry name" value="HisKA"/>
    <property type="match status" value="1"/>
</dbReference>
<dbReference type="SMART" id="SM00388">
    <property type="entry name" value="HisKA"/>
    <property type="match status" value="1"/>
</dbReference>
<evidence type="ECO:0000256" key="11">
    <source>
        <dbReference type="SAM" id="Phobius"/>
    </source>
</evidence>
<feature type="transmembrane region" description="Helical" evidence="11">
    <location>
        <begin position="105"/>
        <end position="128"/>
    </location>
</feature>
<dbReference type="InterPro" id="IPR003661">
    <property type="entry name" value="HisK_dim/P_dom"/>
</dbReference>
<evidence type="ECO:0000313" key="14">
    <source>
        <dbReference type="EMBL" id="GAA2052482.1"/>
    </source>
</evidence>
<accession>A0ABN2V6L7</accession>
<dbReference type="EMBL" id="BAAAQN010000054">
    <property type="protein sequence ID" value="GAA2052482.1"/>
    <property type="molecule type" value="Genomic_DNA"/>
</dbReference>
<evidence type="ECO:0000259" key="13">
    <source>
        <dbReference type="PROSITE" id="PS50885"/>
    </source>
</evidence>
<feature type="domain" description="HAMP" evidence="13">
    <location>
        <begin position="129"/>
        <end position="182"/>
    </location>
</feature>
<protein>
    <recommendedName>
        <fullName evidence="3">histidine kinase</fullName>
        <ecNumber evidence="3">2.7.13.3</ecNumber>
    </recommendedName>
</protein>
<proteinExistence type="predicted"/>
<reference evidence="14 15" key="1">
    <citation type="journal article" date="2019" name="Int. J. Syst. Evol. Microbiol.">
        <title>The Global Catalogue of Microorganisms (GCM) 10K type strain sequencing project: providing services to taxonomists for standard genome sequencing and annotation.</title>
        <authorList>
            <consortium name="The Broad Institute Genomics Platform"/>
            <consortium name="The Broad Institute Genome Sequencing Center for Infectious Disease"/>
            <person name="Wu L."/>
            <person name="Ma J."/>
        </authorList>
    </citation>
    <scope>NUCLEOTIDE SEQUENCE [LARGE SCALE GENOMIC DNA]</scope>
    <source>
        <strain evidence="14 15">JCM 16014</strain>
    </source>
</reference>
<dbReference type="Pfam" id="PF02518">
    <property type="entry name" value="HATPase_c"/>
    <property type="match status" value="1"/>
</dbReference>
<dbReference type="Gene3D" id="1.10.287.130">
    <property type="match status" value="1"/>
</dbReference>
<dbReference type="InterPro" id="IPR036097">
    <property type="entry name" value="HisK_dim/P_sf"/>
</dbReference>
<gene>
    <name evidence="14" type="ORF">GCM10009839_69880</name>
</gene>
<evidence type="ECO:0000256" key="3">
    <source>
        <dbReference type="ARBA" id="ARBA00012438"/>
    </source>
</evidence>
<evidence type="ECO:0000256" key="7">
    <source>
        <dbReference type="ARBA" id="ARBA00022777"/>
    </source>
</evidence>
<keyword evidence="6 11" id="KW-0812">Transmembrane</keyword>
<sequence>MTLGRRFTARVLRDRLSMRTIRMRLTVLYGSLFLVSGAGLLTATYLLVRHAMSDRIYSEGVGPTGGTGPALPDGSDGSDAAAPPGHPIGLLSMRKLQQAVDLNQLAVQSAIALTAMVFVSVLLGWLVAGRVLRPLRVMAQTAQDISASNLHERLALAGPDDELRRLGDTIDALLERLEKSFSAQKQFVANASHELRTPLARQRTLIQVALSDPDATVESLRDTHERALVANRGQERLIDALLLLARSEVGLERRLPLDLAAVARQVTAARMEEARRRGLQVDLALHPAPCPGEPRLIERLVVNLVDNALRHNTESGFVHVSTSVRDSDGCAVLTVGNSGPVIPAEDVGRLLQPFQRLGAARSTRDGGLGLGLSIVKAIADAHGAELVAEPRPTGGLGIEVRFPA</sequence>
<evidence type="ECO:0000256" key="5">
    <source>
        <dbReference type="ARBA" id="ARBA00022679"/>
    </source>
</evidence>
<dbReference type="RefSeq" id="WP_344669977.1">
    <property type="nucleotide sequence ID" value="NZ_BAAAQN010000054.1"/>
</dbReference>
<dbReference type="SUPFAM" id="SSF55874">
    <property type="entry name" value="ATPase domain of HSP90 chaperone/DNA topoisomerase II/histidine kinase"/>
    <property type="match status" value="1"/>
</dbReference>
<dbReference type="Pfam" id="PF00512">
    <property type="entry name" value="HisKA"/>
    <property type="match status" value="1"/>
</dbReference>
<dbReference type="Pfam" id="PF00672">
    <property type="entry name" value="HAMP"/>
    <property type="match status" value="1"/>
</dbReference>
<evidence type="ECO:0000259" key="12">
    <source>
        <dbReference type="PROSITE" id="PS50109"/>
    </source>
</evidence>
<keyword evidence="7 14" id="KW-0418">Kinase</keyword>
<dbReference type="InterPro" id="IPR050428">
    <property type="entry name" value="TCS_sensor_his_kinase"/>
</dbReference>